<name>A0A1D8FW95_9ACTN</name>
<dbReference type="Proteomes" id="UP000095349">
    <property type="component" value="Chromosome"/>
</dbReference>
<evidence type="ECO:0000256" key="2">
    <source>
        <dbReference type="SAM" id="MobiDB-lite"/>
    </source>
</evidence>
<feature type="domain" description="UspA" evidence="3">
    <location>
        <begin position="153"/>
        <end position="284"/>
    </location>
</feature>
<gene>
    <name evidence="4" type="ORF">A4G23_00252</name>
</gene>
<sequence length="325" mass="33596">MYQDVTNGPVIAGVDGSPEAGDAVLWAAGEAYRRKQPLHLVHATGTEGRATDRAAEEARAAGHELLARTAEGVAGRFPDVTVVRRLAPGDPVHALHDEAGTAGTVVVGHRGLGGFAELLLGSVGLGVASRTRVPVVVVRGARDHAATGVVVACVRDERDHPWARYAAREAALRHATLRLLNVWNPLSHTGTALTMLDDIDGIAQQRVREMHALADGLRAEFAGLTVTIEVEGGRSTAGLLVQASREADLLAVGAHHPPLGIGRSVGHVVHALLHHAHCPVVIVPRGTDDGHGGHARHGRHEGHGEPGEPGEPGGAAEGGPGPAGP</sequence>
<evidence type="ECO:0000313" key="5">
    <source>
        <dbReference type="Proteomes" id="UP000095349"/>
    </source>
</evidence>
<organism evidence="4 5">
    <name type="scientific">Streptomyces rubrolavendulae</name>
    <dbReference type="NCBI Taxonomy" id="285473"/>
    <lineage>
        <taxon>Bacteria</taxon>
        <taxon>Bacillati</taxon>
        <taxon>Actinomycetota</taxon>
        <taxon>Actinomycetes</taxon>
        <taxon>Kitasatosporales</taxon>
        <taxon>Streptomycetaceae</taxon>
        <taxon>Streptomyces</taxon>
    </lineage>
</organism>
<dbReference type="InterPro" id="IPR006016">
    <property type="entry name" value="UspA"/>
</dbReference>
<dbReference type="OrthoDB" id="3865341at2"/>
<proteinExistence type="inferred from homology"/>
<dbReference type="PANTHER" id="PTHR46268">
    <property type="entry name" value="STRESS RESPONSE PROTEIN NHAX"/>
    <property type="match status" value="1"/>
</dbReference>
<reference evidence="4 5" key="1">
    <citation type="submission" date="2016-09" db="EMBL/GenBank/DDBJ databases">
        <title>Streptomyces rubrolavendulae MJM4426 Genome sequencing and assembly.</title>
        <authorList>
            <person name="Kim J.-G."/>
        </authorList>
    </citation>
    <scope>NUCLEOTIDE SEQUENCE [LARGE SCALE GENOMIC DNA]</scope>
    <source>
        <strain evidence="4 5">MJM4426</strain>
    </source>
</reference>
<evidence type="ECO:0000313" key="4">
    <source>
        <dbReference type="EMBL" id="AOT57463.1"/>
    </source>
</evidence>
<dbReference type="SUPFAM" id="SSF52402">
    <property type="entry name" value="Adenine nucleotide alpha hydrolases-like"/>
    <property type="match status" value="2"/>
</dbReference>
<dbReference type="Gene3D" id="3.40.50.620">
    <property type="entry name" value="HUPs"/>
    <property type="match status" value="2"/>
</dbReference>
<dbReference type="PANTHER" id="PTHR46268:SF6">
    <property type="entry name" value="UNIVERSAL STRESS PROTEIN UP12"/>
    <property type="match status" value="1"/>
</dbReference>
<dbReference type="PATRIC" id="fig|285473.5.peg.273"/>
<evidence type="ECO:0000256" key="1">
    <source>
        <dbReference type="ARBA" id="ARBA00008791"/>
    </source>
</evidence>
<feature type="region of interest" description="Disordered" evidence="2">
    <location>
        <begin position="284"/>
        <end position="325"/>
    </location>
</feature>
<dbReference type="Pfam" id="PF00582">
    <property type="entry name" value="Usp"/>
    <property type="match status" value="2"/>
</dbReference>
<feature type="compositionally biased region" description="Gly residues" evidence="2">
    <location>
        <begin position="310"/>
        <end position="325"/>
    </location>
</feature>
<dbReference type="RefSeq" id="WP_069975225.1">
    <property type="nucleotide sequence ID" value="NZ_CP017316.1"/>
</dbReference>
<feature type="domain" description="UspA" evidence="3">
    <location>
        <begin position="9"/>
        <end position="139"/>
    </location>
</feature>
<dbReference type="EMBL" id="CP017316">
    <property type="protein sequence ID" value="AOT57463.1"/>
    <property type="molecule type" value="Genomic_DNA"/>
</dbReference>
<dbReference type="KEGG" id="srn:A4G23_00252"/>
<protein>
    <submittedName>
        <fullName evidence="4">Universal stress protein</fullName>
    </submittedName>
</protein>
<dbReference type="InterPro" id="IPR006015">
    <property type="entry name" value="Universal_stress_UspA"/>
</dbReference>
<accession>A0A1D8FW95</accession>
<dbReference type="GeneID" id="33067664"/>
<comment type="similarity">
    <text evidence="1">Belongs to the universal stress protein A family.</text>
</comment>
<evidence type="ECO:0000259" key="3">
    <source>
        <dbReference type="Pfam" id="PF00582"/>
    </source>
</evidence>
<dbReference type="AlphaFoldDB" id="A0A1D8FW95"/>
<dbReference type="STRING" id="285473.A4G23_00252"/>
<dbReference type="PRINTS" id="PR01438">
    <property type="entry name" value="UNVRSLSTRESS"/>
</dbReference>
<keyword evidence="5" id="KW-1185">Reference proteome</keyword>
<dbReference type="InterPro" id="IPR014729">
    <property type="entry name" value="Rossmann-like_a/b/a_fold"/>
</dbReference>